<proteinExistence type="predicted"/>
<evidence type="ECO:0000256" key="1">
    <source>
        <dbReference type="SAM" id="Phobius"/>
    </source>
</evidence>
<dbReference type="AlphaFoldDB" id="A0A7V2SXQ4"/>
<protein>
    <submittedName>
        <fullName evidence="2">Cell envelope integrity protein CreD</fullName>
    </submittedName>
</protein>
<dbReference type="EMBL" id="DRMS01000041">
    <property type="protein sequence ID" value="HFC91377.1"/>
    <property type="molecule type" value="Genomic_DNA"/>
</dbReference>
<keyword evidence="1" id="KW-1133">Transmembrane helix</keyword>
<feature type="transmembrane region" description="Helical" evidence="1">
    <location>
        <begin position="401"/>
        <end position="418"/>
    </location>
</feature>
<dbReference type="PANTHER" id="PTHR30092:SF0">
    <property type="entry name" value="INNER MEMBRANE PROTEIN CRED"/>
    <property type="match status" value="1"/>
</dbReference>
<organism evidence="2">
    <name type="scientific">Leucothrix mucor</name>
    <dbReference type="NCBI Taxonomy" id="45248"/>
    <lineage>
        <taxon>Bacteria</taxon>
        <taxon>Pseudomonadati</taxon>
        <taxon>Pseudomonadota</taxon>
        <taxon>Gammaproteobacteria</taxon>
        <taxon>Thiotrichales</taxon>
        <taxon>Thiotrichaceae</taxon>
        <taxon>Leucothrix</taxon>
    </lineage>
</organism>
<dbReference type="GO" id="GO:0005886">
    <property type="term" value="C:plasma membrane"/>
    <property type="evidence" value="ECO:0007669"/>
    <property type="project" value="TreeGrafter"/>
</dbReference>
<dbReference type="PIRSF" id="PIRSF004548">
    <property type="entry name" value="CreD"/>
    <property type="match status" value="1"/>
</dbReference>
<feature type="transmembrane region" description="Helical" evidence="1">
    <location>
        <begin position="372"/>
        <end position="394"/>
    </location>
</feature>
<feature type="transmembrane region" description="Helical" evidence="1">
    <location>
        <begin position="424"/>
        <end position="442"/>
    </location>
</feature>
<dbReference type="Pfam" id="PF06123">
    <property type="entry name" value="CreD"/>
    <property type="match status" value="1"/>
</dbReference>
<keyword evidence="1" id="KW-0812">Transmembrane</keyword>
<feature type="transmembrane region" description="Helical" evidence="1">
    <location>
        <begin position="12"/>
        <end position="31"/>
    </location>
</feature>
<reference evidence="2" key="1">
    <citation type="journal article" date="2020" name="mSystems">
        <title>Genome- and Community-Level Interaction Insights into Carbon Utilization and Element Cycling Functions of Hydrothermarchaeota in Hydrothermal Sediment.</title>
        <authorList>
            <person name="Zhou Z."/>
            <person name="Liu Y."/>
            <person name="Xu W."/>
            <person name="Pan J."/>
            <person name="Luo Z.H."/>
            <person name="Li M."/>
        </authorList>
    </citation>
    <scope>NUCLEOTIDE SEQUENCE [LARGE SCALE GENOMIC DNA]</scope>
    <source>
        <strain evidence="2">HyVt-493</strain>
    </source>
</reference>
<evidence type="ECO:0000313" key="2">
    <source>
        <dbReference type="EMBL" id="HFC91377.1"/>
    </source>
</evidence>
<comment type="caution">
    <text evidence="2">The sequence shown here is derived from an EMBL/GenBank/DDBJ whole genome shotgun (WGS) entry which is preliminary data.</text>
</comment>
<dbReference type="NCBIfam" id="NF008712">
    <property type="entry name" value="PRK11715.1-1"/>
    <property type="match status" value="1"/>
</dbReference>
<sequence>MDKLKAITDSITFRTFIITLLALLMLIPLYMTQGIISDRDQYYHQTLDNIGKGWGTQQTIVGPVLVVPYVEHIFSANTVTDENGESKTISRDIFNHKTMVLLPEELKVEADLNEQFRKRGIYSSLLYIADLTLSGAFDLSVLPAKDSTSSKVNWDKAYLAIGLSDTKAITETTPIRWDKASAPLEPGTMLNGFLKSGFHASMKHTRRFNSRPEFRIKLSVKGRGGFRFAPLGKMTKATIKSGWPHPSFQGAILPNNEAEVSKEGFSADWSIPHLARDYPQHWVLEEGKEAPKYDLYSLTTGVDLFSPVSLYTKINRSVKYGALFIGLTFIVFLLFEMIAKTRTHTIQYILVGVSLSLFYLILVSLSEHLPFLISYAYAAATTIGIITLYSAAVLRRFSRAIMIFLLLSSLYGVLFFILQMEDYALLAGTGLITVIVIFMMFATRRLQR</sequence>
<accession>A0A7V2SXQ4</accession>
<feature type="transmembrane region" description="Helical" evidence="1">
    <location>
        <begin position="320"/>
        <end position="339"/>
    </location>
</feature>
<dbReference type="InterPro" id="IPR010364">
    <property type="entry name" value="Uncharacterised_IM_CreD"/>
</dbReference>
<feature type="transmembrane region" description="Helical" evidence="1">
    <location>
        <begin position="346"/>
        <end position="366"/>
    </location>
</feature>
<keyword evidence="1" id="KW-0472">Membrane</keyword>
<dbReference type="PANTHER" id="PTHR30092">
    <property type="entry name" value="INNER MEMBRANE PROTEIN CRED"/>
    <property type="match status" value="1"/>
</dbReference>
<name>A0A7V2SXQ4_LEUMU</name>
<gene>
    <name evidence="2" type="primary">creD</name>
    <name evidence="2" type="ORF">ENJ51_01045</name>
</gene>
<dbReference type="Proteomes" id="UP000885750">
    <property type="component" value="Unassembled WGS sequence"/>
</dbReference>